<evidence type="ECO:0000313" key="1">
    <source>
        <dbReference type="EMBL" id="OGI63695.1"/>
    </source>
</evidence>
<protein>
    <submittedName>
        <fullName evidence="1">Uncharacterized protein</fullName>
    </submittedName>
</protein>
<dbReference type="EMBL" id="MFSP01000148">
    <property type="protein sequence ID" value="OGI63695.1"/>
    <property type="molecule type" value="Genomic_DNA"/>
</dbReference>
<accession>A0A1F6V258</accession>
<dbReference type="Proteomes" id="UP000179076">
    <property type="component" value="Unassembled WGS sequence"/>
</dbReference>
<evidence type="ECO:0000313" key="2">
    <source>
        <dbReference type="Proteomes" id="UP000179076"/>
    </source>
</evidence>
<gene>
    <name evidence="1" type="ORF">A2W18_01550</name>
</gene>
<comment type="caution">
    <text evidence="1">The sequence shown here is derived from an EMBL/GenBank/DDBJ whole genome shotgun (WGS) entry which is preliminary data.</text>
</comment>
<reference evidence="1 2" key="1">
    <citation type="journal article" date="2016" name="Nat. Commun.">
        <title>Thousands of microbial genomes shed light on interconnected biogeochemical processes in an aquifer system.</title>
        <authorList>
            <person name="Anantharaman K."/>
            <person name="Brown C.T."/>
            <person name="Hug L.A."/>
            <person name="Sharon I."/>
            <person name="Castelle C.J."/>
            <person name="Probst A.J."/>
            <person name="Thomas B.C."/>
            <person name="Singh A."/>
            <person name="Wilkins M.J."/>
            <person name="Karaoz U."/>
            <person name="Brodie E.L."/>
            <person name="Williams K.H."/>
            <person name="Hubbard S.S."/>
            <person name="Banfield J.F."/>
        </authorList>
    </citation>
    <scope>NUCLEOTIDE SEQUENCE [LARGE SCALE GENOMIC DNA]</scope>
</reference>
<proteinExistence type="predicted"/>
<dbReference type="AlphaFoldDB" id="A0A1F6V258"/>
<name>A0A1F6V258_9PROT</name>
<sequence length="267" mass="31354">MLSYALLCYVLGGFPSVHPASNEVAQIFGRSISQGDLVAPAVAEAQKGKLAADAYVAWLQKEKNEKLRTLVWQAVFQDFAKQQRVEPTTAEIDSQISSQRRFMKEDRVRRAKERERLVEELKSPDLSEAKRKQSQQYLDTLRSLERHDAAVEQERRDPQREKMWQDSDRRVAQVWVKNWKVNQALYRTFGGRIIFQQAGWEPIDAYRKVLEQYEARKAFVVRDPALRDAVYSYFKFNFVYADETKAKFYFEKPYWERTAEEMKAAGF</sequence>
<organism evidence="1 2">
    <name type="scientific">Candidatus Muproteobacteria bacterium RBG_16_60_9</name>
    <dbReference type="NCBI Taxonomy" id="1817755"/>
    <lineage>
        <taxon>Bacteria</taxon>
        <taxon>Pseudomonadati</taxon>
        <taxon>Pseudomonadota</taxon>
        <taxon>Candidatus Muproteobacteria</taxon>
    </lineage>
</organism>